<evidence type="ECO:0000259" key="6">
    <source>
        <dbReference type="Pfam" id="PF02852"/>
    </source>
</evidence>
<dbReference type="PATRIC" id="fig|1423816.3.peg.2480"/>
<dbReference type="InterPro" id="IPR001100">
    <property type="entry name" value="Pyr_nuc-diS_OxRdtase"/>
</dbReference>
<dbReference type="SUPFAM" id="SSF51905">
    <property type="entry name" value="FAD/NAD(P)-binding domain"/>
    <property type="match status" value="1"/>
</dbReference>
<gene>
    <name evidence="8" type="ORF">FD51_GL002383</name>
</gene>
<proteinExistence type="inferred from homology"/>
<organism evidence="8 9">
    <name type="scientific">Lacticaseibacillus zeae DSM 20178 = KCTC 3804</name>
    <dbReference type="NCBI Taxonomy" id="1423816"/>
    <lineage>
        <taxon>Bacteria</taxon>
        <taxon>Bacillati</taxon>
        <taxon>Bacillota</taxon>
        <taxon>Bacilli</taxon>
        <taxon>Lactobacillales</taxon>
        <taxon>Lactobacillaceae</taxon>
        <taxon>Lacticaseibacillus</taxon>
    </lineage>
</organism>
<dbReference type="PRINTS" id="PR00368">
    <property type="entry name" value="FADPNR"/>
</dbReference>
<dbReference type="eggNOG" id="COG1249">
    <property type="taxonomic scope" value="Bacteria"/>
</dbReference>
<name>A0A0R1ETT7_LACZE</name>
<comment type="similarity">
    <text evidence="1">Belongs to the class-I pyridine nucleotide-disulfide oxidoreductase family.</text>
</comment>
<dbReference type="GO" id="GO:0016491">
    <property type="term" value="F:oxidoreductase activity"/>
    <property type="evidence" value="ECO:0007669"/>
    <property type="project" value="InterPro"/>
</dbReference>
<evidence type="ECO:0000313" key="9">
    <source>
        <dbReference type="Proteomes" id="UP000051984"/>
    </source>
</evidence>
<dbReference type="Pfam" id="PF02852">
    <property type="entry name" value="Pyr_redox_dim"/>
    <property type="match status" value="1"/>
</dbReference>
<evidence type="ECO:0000313" key="8">
    <source>
        <dbReference type="EMBL" id="KRK12796.1"/>
    </source>
</evidence>
<reference evidence="8 9" key="1">
    <citation type="journal article" date="2015" name="Genome Announc.">
        <title>Expanding the biotechnology potential of lactobacilli through comparative genomics of 213 strains and associated genera.</title>
        <authorList>
            <person name="Sun Z."/>
            <person name="Harris H.M."/>
            <person name="McCann A."/>
            <person name="Guo C."/>
            <person name="Argimon S."/>
            <person name="Zhang W."/>
            <person name="Yang X."/>
            <person name="Jeffery I.B."/>
            <person name="Cooney J.C."/>
            <person name="Kagawa T.F."/>
            <person name="Liu W."/>
            <person name="Song Y."/>
            <person name="Salvetti E."/>
            <person name="Wrobel A."/>
            <person name="Rasinkangas P."/>
            <person name="Parkhill J."/>
            <person name="Rea M.C."/>
            <person name="O'Sullivan O."/>
            <person name="Ritari J."/>
            <person name="Douillard F.P."/>
            <person name="Paul Ross R."/>
            <person name="Yang R."/>
            <person name="Briner A.E."/>
            <person name="Felis G.E."/>
            <person name="de Vos W.M."/>
            <person name="Barrangou R."/>
            <person name="Klaenhammer T.R."/>
            <person name="Caufield P.W."/>
            <person name="Cui Y."/>
            <person name="Zhang H."/>
            <person name="O'Toole P.W."/>
        </authorList>
    </citation>
    <scope>NUCLEOTIDE SEQUENCE [LARGE SCALE GENOMIC DNA]</scope>
    <source>
        <strain evidence="8 9">DSM 20178</strain>
    </source>
</reference>
<feature type="binding site" evidence="4">
    <location>
        <begin position="174"/>
        <end position="181"/>
    </location>
    <ligand>
        <name>NAD(+)</name>
        <dbReference type="ChEBI" id="CHEBI:57540"/>
    </ligand>
</feature>
<comment type="cofactor">
    <cofactor evidence="4">
        <name>FAD</name>
        <dbReference type="ChEBI" id="CHEBI:57692"/>
    </cofactor>
    <text evidence="4">Binds 1 FAD per subunit.</text>
</comment>
<protein>
    <submittedName>
        <fullName evidence="8">Glutathione reductase</fullName>
    </submittedName>
</protein>
<comment type="caution">
    <text evidence="8">The sequence shown here is derived from an EMBL/GenBank/DDBJ whole genome shotgun (WGS) entry which is preliminary data.</text>
</comment>
<feature type="domain" description="Pyridine nucleotide-disulphide oxidoreductase dimerisation" evidence="6">
    <location>
        <begin position="336"/>
        <end position="437"/>
    </location>
</feature>
<dbReference type="InterPro" id="IPR016156">
    <property type="entry name" value="FAD/NAD-linked_Rdtase_dimer_sf"/>
</dbReference>
<dbReference type="Gene3D" id="3.50.50.60">
    <property type="entry name" value="FAD/NAD(P)-binding domain"/>
    <property type="match status" value="2"/>
</dbReference>
<dbReference type="GO" id="GO:0000166">
    <property type="term" value="F:nucleotide binding"/>
    <property type="evidence" value="ECO:0007669"/>
    <property type="project" value="UniProtKB-KW"/>
</dbReference>
<dbReference type="PRINTS" id="PR00411">
    <property type="entry name" value="PNDRDTASEI"/>
</dbReference>
<keyword evidence="4" id="KW-0520">NAD</keyword>
<evidence type="ECO:0000259" key="7">
    <source>
        <dbReference type="Pfam" id="PF07992"/>
    </source>
</evidence>
<evidence type="ECO:0000256" key="5">
    <source>
        <dbReference type="PIRSR" id="PIRSR000350-4"/>
    </source>
</evidence>
<dbReference type="PANTHER" id="PTHR43014">
    <property type="entry name" value="MERCURIC REDUCTASE"/>
    <property type="match status" value="1"/>
</dbReference>
<keyword evidence="3 4" id="KW-0274">FAD</keyword>
<feature type="binding site" evidence="4">
    <location>
        <position position="300"/>
    </location>
    <ligand>
        <name>FAD</name>
        <dbReference type="ChEBI" id="CHEBI:57692"/>
    </ligand>
</feature>
<sequence length="444" mass="47400">MIVMAYDYDTIVIGGGPGGLAAAYGLAAQQKVLVIEGDLWGGTCPNYGCDPKKMLYRGVEVKNAALRMNGFGISGTAKIDWPSLMAFKRGYTSGIPAGTLNGLTRTGIKTLYGRAQLLGEHAVKVGSQNVTGEHIVIATGHTPRFPDIPGANLLKTSRDFLDLDELPTSIAFIGAGYVSVELANIAAAAGAEVHIIGHSDRLLRAFPKVATEALKQLLIKSGIHFHPNVELTKISPLGTMTHLHADDFDINVDMAITAMGRIANVADLGLANAGIKADTRGIPVDDHLRTVVPNIYALGDVNLKPQPKLTPVAGFEGRYVASQILGDQEPIHYPAIPTIVFGPTELAKVGVALEDAEAAPDRYKVVHNDTTEWYTYHRLQDPDAQVWTIVDKTTGQLAGAVVLASLAEDLINTFAAAIDAGKKPAELNQIYAYPSAQSDLQYLF</sequence>
<keyword evidence="4" id="KW-0547">Nucleotide-binding</keyword>
<dbReference type="PIRSF" id="PIRSF000350">
    <property type="entry name" value="Mercury_reductase_MerA"/>
    <property type="match status" value="1"/>
</dbReference>
<dbReference type="Proteomes" id="UP000051984">
    <property type="component" value="Unassembled WGS sequence"/>
</dbReference>
<feature type="binding site" evidence="4">
    <location>
        <position position="53"/>
    </location>
    <ligand>
        <name>FAD</name>
        <dbReference type="ChEBI" id="CHEBI:57692"/>
    </ligand>
</feature>
<dbReference type="PANTHER" id="PTHR43014:SF5">
    <property type="entry name" value="GLUTATHIONE REDUCTASE (NADPH)"/>
    <property type="match status" value="1"/>
</dbReference>
<dbReference type="Pfam" id="PF07992">
    <property type="entry name" value="Pyr_redox_2"/>
    <property type="match status" value="1"/>
</dbReference>
<dbReference type="Gene3D" id="3.30.390.30">
    <property type="match status" value="1"/>
</dbReference>
<feature type="disulfide bond" description="Redox-active" evidence="5">
    <location>
        <begin position="44"/>
        <end position="49"/>
    </location>
</feature>
<dbReference type="InterPro" id="IPR036188">
    <property type="entry name" value="FAD/NAD-bd_sf"/>
</dbReference>
<evidence type="ECO:0000256" key="4">
    <source>
        <dbReference type="PIRSR" id="PIRSR000350-3"/>
    </source>
</evidence>
<accession>A0A0R1ETT7</accession>
<evidence type="ECO:0000256" key="2">
    <source>
        <dbReference type="ARBA" id="ARBA00022630"/>
    </source>
</evidence>
<evidence type="ECO:0000256" key="1">
    <source>
        <dbReference type="ARBA" id="ARBA00007532"/>
    </source>
</evidence>
<evidence type="ECO:0000256" key="3">
    <source>
        <dbReference type="ARBA" id="ARBA00022827"/>
    </source>
</evidence>
<dbReference type="InterPro" id="IPR004099">
    <property type="entry name" value="Pyr_nucl-diS_OxRdtase_dimer"/>
</dbReference>
<dbReference type="SUPFAM" id="SSF55424">
    <property type="entry name" value="FAD/NAD-linked reductases, dimerisation (C-terminal) domain"/>
    <property type="match status" value="1"/>
</dbReference>
<feature type="domain" description="FAD/NAD(P)-binding" evidence="7">
    <location>
        <begin position="8"/>
        <end position="317"/>
    </location>
</feature>
<keyword evidence="2" id="KW-0285">Flavoprotein</keyword>
<dbReference type="InterPro" id="IPR023753">
    <property type="entry name" value="FAD/NAD-binding_dom"/>
</dbReference>
<feature type="binding site" evidence="4">
    <location>
        <position position="260"/>
    </location>
    <ligand>
        <name>NAD(+)</name>
        <dbReference type="ChEBI" id="CHEBI:57540"/>
    </ligand>
</feature>
<dbReference type="AlphaFoldDB" id="A0A0R1ETT7"/>
<dbReference type="EMBL" id="AZCT01000004">
    <property type="protein sequence ID" value="KRK12796.1"/>
    <property type="molecule type" value="Genomic_DNA"/>
</dbReference>